<keyword evidence="2" id="KW-0472">Membrane</keyword>
<dbReference type="Proteomes" id="UP000236752">
    <property type="component" value="Unassembled WGS sequence"/>
</dbReference>
<evidence type="ECO:0000256" key="2">
    <source>
        <dbReference type="SAM" id="Phobius"/>
    </source>
</evidence>
<dbReference type="RefSeq" id="WP_103911841.1">
    <property type="nucleotide sequence ID" value="NZ_FNUZ01000008.1"/>
</dbReference>
<gene>
    <name evidence="3" type="ORF">SAMN04488045_3686</name>
</gene>
<keyword evidence="4" id="KW-1185">Reference proteome</keyword>
<keyword evidence="2" id="KW-1133">Transmembrane helix</keyword>
<feature type="transmembrane region" description="Helical" evidence="2">
    <location>
        <begin position="28"/>
        <end position="47"/>
    </location>
</feature>
<organism evidence="3 4">
    <name type="scientific">Thalassococcus halodurans</name>
    <dbReference type="NCBI Taxonomy" id="373675"/>
    <lineage>
        <taxon>Bacteria</taxon>
        <taxon>Pseudomonadati</taxon>
        <taxon>Pseudomonadota</taxon>
        <taxon>Alphaproteobacteria</taxon>
        <taxon>Rhodobacterales</taxon>
        <taxon>Roseobacteraceae</taxon>
        <taxon>Thalassococcus</taxon>
    </lineage>
</organism>
<evidence type="ECO:0000313" key="3">
    <source>
        <dbReference type="EMBL" id="SEG62638.1"/>
    </source>
</evidence>
<dbReference type="AlphaFoldDB" id="A0A1H6BPK4"/>
<accession>A0A1H6BPK4</accession>
<keyword evidence="2" id="KW-0812">Transmembrane</keyword>
<protein>
    <submittedName>
        <fullName evidence="3">Flp pilus assembly protein, pilin Flp</fullName>
    </submittedName>
</protein>
<evidence type="ECO:0000313" key="4">
    <source>
        <dbReference type="Proteomes" id="UP000236752"/>
    </source>
</evidence>
<proteinExistence type="predicted"/>
<sequence>MYKIALNYIFNVKRRLVREEDGLALTEYLILLALLTGAVVGSVLAFGDTLDAGWSTWSTWLEGLPEPDPIVDGGGTTDGGTTDGGTTDGGTTDGGTTDGGTTAG</sequence>
<dbReference type="EMBL" id="FNUZ01000008">
    <property type="protein sequence ID" value="SEG62638.1"/>
    <property type="molecule type" value="Genomic_DNA"/>
</dbReference>
<name>A0A1H6BPK4_9RHOB</name>
<feature type="compositionally biased region" description="Gly residues" evidence="1">
    <location>
        <begin position="72"/>
        <end position="104"/>
    </location>
</feature>
<feature type="region of interest" description="Disordered" evidence="1">
    <location>
        <begin position="65"/>
        <end position="104"/>
    </location>
</feature>
<evidence type="ECO:0000256" key="1">
    <source>
        <dbReference type="SAM" id="MobiDB-lite"/>
    </source>
</evidence>
<reference evidence="3 4" key="1">
    <citation type="submission" date="2016-10" db="EMBL/GenBank/DDBJ databases">
        <authorList>
            <person name="de Groot N.N."/>
        </authorList>
    </citation>
    <scope>NUCLEOTIDE SEQUENCE [LARGE SCALE GENOMIC DNA]</scope>
    <source>
        <strain evidence="3 4">DSM 26915</strain>
    </source>
</reference>